<feature type="compositionally biased region" description="Low complexity" evidence="1">
    <location>
        <begin position="215"/>
        <end position="224"/>
    </location>
</feature>
<dbReference type="CDD" id="cd20384">
    <property type="entry name" value="Tudor_ZGPAT"/>
    <property type="match status" value="1"/>
</dbReference>
<dbReference type="OrthoDB" id="9988894at2759"/>
<accession>A0A6P5A2L6</accession>
<dbReference type="RefSeq" id="XP_019647525.1">
    <property type="nucleotide sequence ID" value="XM_019791966.1"/>
</dbReference>
<dbReference type="Proteomes" id="UP000515135">
    <property type="component" value="Unplaced"/>
</dbReference>
<sequence>MSSDSLSTSADAQENNQLAPCTLARTTFAPLSTVPSVNSLVQALDEDGVWSNGTVKTIHSDGTITVKFDGWRNQFNNRVNSTYVRQRIESPEVTKRRRSAKYKVDVTKIIAEDTVWFSEEGGGEVKSGTVVWVDPFTESLALQTVAQPSEEEDSLCTPTTVLFNQLEPKPAQNTVKTKRRPPTTAPVRAKKRRVTDATAQTENEPISPEASGEAETLSSCESQQTTTLQQSTLRELDQHLREDGVLLCCGEVYSLGQVPFLLIKLAYNADETVTATLWKCKADAEVLTGVEEDCTLICNARHLDRHSGKSFSRQFALVRKKTSQEALNRAVDCSIKNAGDSAYQSLLRKNSIGICIRGETESLSKNGRRKTFKIGPVQLSVDKDLIGMDQTFCRKFNIGTEGDFARIDKIAGAQWDVRKPNTTDNSAHYLVVTSACIRLDKTKCLVCSLDYINSGRPFTNNYRQEIATMTLPSDRSEL</sequence>
<proteinExistence type="predicted"/>
<feature type="region of interest" description="Disordered" evidence="1">
    <location>
        <begin position="167"/>
        <end position="224"/>
    </location>
</feature>
<keyword evidence="2" id="KW-1185">Reference proteome</keyword>
<organism evidence="2 3">
    <name type="scientific">Branchiostoma belcheri</name>
    <name type="common">Amphioxus</name>
    <dbReference type="NCBI Taxonomy" id="7741"/>
    <lineage>
        <taxon>Eukaryota</taxon>
        <taxon>Metazoa</taxon>
        <taxon>Chordata</taxon>
        <taxon>Cephalochordata</taxon>
        <taxon>Leptocardii</taxon>
        <taxon>Amphioxiformes</taxon>
        <taxon>Branchiostomatidae</taxon>
        <taxon>Branchiostoma</taxon>
    </lineage>
</organism>
<protein>
    <submittedName>
        <fullName evidence="3">Uncharacterized protein LOC109487865</fullName>
    </submittedName>
</protein>
<evidence type="ECO:0000313" key="2">
    <source>
        <dbReference type="Proteomes" id="UP000515135"/>
    </source>
</evidence>
<name>A0A6P5A2L6_BRABE</name>
<reference evidence="3" key="1">
    <citation type="submission" date="2025-08" db="UniProtKB">
        <authorList>
            <consortium name="RefSeq"/>
        </authorList>
    </citation>
    <scope>IDENTIFICATION</scope>
    <source>
        <tissue evidence="3">Gonad</tissue>
    </source>
</reference>
<evidence type="ECO:0000256" key="1">
    <source>
        <dbReference type="SAM" id="MobiDB-lite"/>
    </source>
</evidence>
<dbReference type="KEGG" id="bbel:109487865"/>
<dbReference type="AlphaFoldDB" id="A0A6P5A2L6"/>
<gene>
    <name evidence="3" type="primary">LOC109487865</name>
</gene>
<dbReference type="GeneID" id="109487865"/>
<evidence type="ECO:0000313" key="3">
    <source>
        <dbReference type="RefSeq" id="XP_019647525.1"/>
    </source>
</evidence>